<dbReference type="PANTHER" id="PTHR11908">
    <property type="entry name" value="XANTHINE DEHYDROGENASE"/>
    <property type="match status" value="1"/>
</dbReference>
<dbReference type="InterPro" id="IPR036856">
    <property type="entry name" value="Ald_Oxase/Xan_DH_a/b_sf"/>
</dbReference>
<dbReference type="Gene3D" id="3.30.365.10">
    <property type="entry name" value="Aldehyde oxidase/xanthine dehydrogenase, molybdopterin binding domain"/>
    <property type="match status" value="4"/>
</dbReference>
<feature type="domain" description="Aldehyde oxidase/xanthine dehydrogenase a/b hammerhead" evidence="1">
    <location>
        <begin position="22"/>
        <end position="136"/>
    </location>
</feature>
<accession>A0A7W4KAF1</accession>
<dbReference type="SUPFAM" id="SSF56003">
    <property type="entry name" value="Molybdenum cofactor-binding domain"/>
    <property type="match status" value="1"/>
</dbReference>
<evidence type="ECO:0000259" key="1">
    <source>
        <dbReference type="SMART" id="SM01008"/>
    </source>
</evidence>
<evidence type="ECO:0000313" key="3">
    <source>
        <dbReference type="Proteomes" id="UP000578030"/>
    </source>
</evidence>
<dbReference type="Pfam" id="PF02738">
    <property type="entry name" value="MoCoBD_1"/>
    <property type="match status" value="1"/>
</dbReference>
<evidence type="ECO:0000313" key="2">
    <source>
        <dbReference type="EMBL" id="MBB2203285.1"/>
    </source>
</evidence>
<gene>
    <name evidence="2" type="ORF">HLH28_17200</name>
</gene>
<dbReference type="AlphaFoldDB" id="A0A7W4KAF1"/>
<dbReference type="Pfam" id="PF20256">
    <property type="entry name" value="MoCoBD_2"/>
    <property type="match status" value="1"/>
</dbReference>
<organism evidence="2 3">
    <name type="scientific">Gluconacetobacter tumulisoli</name>
    <dbReference type="NCBI Taxonomy" id="1286189"/>
    <lineage>
        <taxon>Bacteria</taxon>
        <taxon>Pseudomonadati</taxon>
        <taxon>Pseudomonadota</taxon>
        <taxon>Alphaproteobacteria</taxon>
        <taxon>Acetobacterales</taxon>
        <taxon>Acetobacteraceae</taxon>
        <taxon>Gluconacetobacter</taxon>
    </lineage>
</organism>
<dbReference type="Gene3D" id="3.90.1170.50">
    <property type="entry name" value="Aldehyde oxidase/xanthine dehydrogenase, a/b hammerhead"/>
    <property type="match status" value="1"/>
</dbReference>
<proteinExistence type="predicted"/>
<dbReference type="EMBL" id="JABEQM010000022">
    <property type="protein sequence ID" value="MBB2203285.1"/>
    <property type="molecule type" value="Genomic_DNA"/>
</dbReference>
<dbReference type="InterPro" id="IPR008274">
    <property type="entry name" value="AldOxase/xan_DH_MoCoBD1"/>
</dbReference>
<dbReference type="GO" id="GO:0005506">
    <property type="term" value="F:iron ion binding"/>
    <property type="evidence" value="ECO:0007669"/>
    <property type="project" value="InterPro"/>
</dbReference>
<dbReference type="SUPFAM" id="SSF54665">
    <property type="entry name" value="CO dehydrogenase molybdoprotein N-domain-like"/>
    <property type="match status" value="1"/>
</dbReference>
<dbReference type="InterPro" id="IPR016208">
    <property type="entry name" value="Ald_Oxase/xanthine_DH-like"/>
</dbReference>
<protein>
    <submittedName>
        <fullName evidence="2">Xanthine dehydrogenase family protein molybdopterin-binding subunit</fullName>
    </submittedName>
</protein>
<dbReference type="InterPro" id="IPR000674">
    <property type="entry name" value="Ald_Oxase/Xan_DH_a/b"/>
</dbReference>
<dbReference type="PANTHER" id="PTHR11908:SF153">
    <property type="entry name" value="DEHYDROGENASE"/>
    <property type="match status" value="1"/>
</dbReference>
<dbReference type="Pfam" id="PF01315">
    <property type="entry name" value="Ald_Xan_dh_C"/>
    <property type="match status" value="1"/>
</dbReference>
<name>A0A7W4KAF1_9PROT</name>
<dbReference type="GO" id="GO:0016491">
    <property type="term" value="F:oxidoreductase activity"/>
    <property type="evidence" value="ECO:0007669"/>
    <property type="project" value="InterPro"/>
</dbReference>
<dbReference type="SMART" id="SM01008">
    <property type="entry name" value="Ald_Xan_dh_C"/>
    <property type="match status" value="1"/>
</dbReference>
<sequence>MNVISTNIGQSVSRIDGFAKVTGQAKYAAEPHPPGLLYGVIVNSPIARGQIAALRDTEARKIPGVVEIMTHRNRPHTALFEKSYVDGLGVPGSPYRPLHDAEIRFNGQPVAIVFAETFEAAREAAMLVEVDYERWPHNADFEAALHQKYMPSKTRSNYVPPKSRGNAPEAYALSPVKVEGRYHLAPEHHNPMEMHATTVIVEDDGTFTVWDKTQGPQSVQAYLTSALSLSGDKVRVHNPYVGGAFGSGLRAQYNVFLAALGAKMLKRSVRVTLTRPQMFTHVFRPEAVMDIALGASPDGTLQSMIVEGVTDTSRFEHNMENIVVWGLINYKCPNATAGYTIAPRDTYTSSDMRAPGATTGVNFFEMAIDEIAYACNMDPLTFRLNNYSDTDAMHDMPLTSKALREAMVQGAQHFGWHDRPMAPGSIRDGNELIGWGMATGIWDAMFSPTSARARLTADGRLHIATAASDIGTGTYTILAQTASEAFSTPIDRIDIELGDSTLPECPTEGGSWTAASAGAAVWLACQILREKLFKALAKGKNIPAWVKQGLEQDNLTLEDGILHGMNENQKIVLSFQDALSLIGQDALEVEETAKPGLRGTISQMRKARFTHSAVFCEVRVDQELGIVRITRLVNAVAAGRIMNPKTAASQVRGAMVMAAGMALHEESLMDERVGRFMNHNFAEYHIPAHADIPDMDVLFVEEKDSEISPLGVKGVGEIGMCGTAAAIANAIFHATGHRHRNLPISPGS</sequence>
<dbReference type="RefSeq" id="WP_182961497.1">
    <property type="nucleotide sequence ID" value="NZ_JABEQM010000022.1"/>
</dbReference>
<dbReference type="InterPro" id="IPR037165">
    <property type="entry name" value="AldOxase/xan_DH_Mopterin-bd_sf"/>
</dbReference>
<reference evidence="2 3" key="1">
    <citation type="submission" date="2020-04" db="EMBL/GenBank/DDBJ databases">
        <title>Description of novel Gluconacetobacter.</title>
        <authorList>
            <person name="Sombolestani A."/>
        </authorList>
    </citation>
    <scope>NUCLEOTIDE SEQUENCE [LARGE SCALE GENOMIC DNA]</scope>
    <source>
        <strain evidence="2 3">LMG 27802</strain>
    </source>
</reference>
<dbReference type="InterPro" id="IPR046867">
    <property type="entry name" value="AldOxase/xan_DH_MoCoBD2"/>
</dbReference>
<keyword evidence="3" id="KW-1185">Reference proteome</keyword>
<comment type="caution">
    <text evidence="2">The sequence shown here is derived from an EMBL/GenBank/DDBJ whole genome shotgun (WGS) entry which is preliminary data.</text>
</comment>
<dbReference type="Proteomes" id="UP000578030">
    <property type="component" value="Unassembled WGS sequence"/>
</dbReference>